<dbReference type="PANTHER" id="PTHR45914:SF24">
    <property type="entry name" value="BHLH DOMAIN-CONTAINING PROTEIN"/>
    <property type="match status" value="1"/>
</dbReference>
<dbReference type="Gene3D" id="4.10.280.10">
    <property type="entry name" value="Helix-loop-helix DNA-binding domain"/>
    <property type="match status" value="1"/>
</dbReference>
<feature type="domain" description="BHLH" evidence="6">
    <location>
        <begin position="141"/>
        <end position="190"/>
    </location>
</feature>
<sequence length="266" mass="30640">MNSFYPQTELQTELLGCMNDNFDSFPELTYNLFDPNDFSYLDESSYNNPLLPIEPEVLVPFSLQQEVLDPTFNYPKRQKQDYDCYQEINYSDQYNNPVLFNGNNCYSLTMENMPMLLPDFDLPALPPVYNGGRCEEKVKKQSLSAQSIAARQRRRNITEKTQELGKLIPGGGKLNTAEMLQSAYKYIKYLQAQVGILEFMGNGDGFECEELNGLLESTLVQEKLYSTEKCLVPEKFVKELSSDDKKFEFKAQVLKEIRQLIPVVED</sequence>
<evidence type="ECO:0000256" key="1">
    <source>
        <dbReference type="ARBA" id="ARBA00004123"/>
    </source>
</evidence>
<dbReference type="Pfam" id="PF00010">
    <property type="entry name" value="HLH"/>
    <property type="match status" value="1"/>
</dbReference>
<evidence type="ECO:0000256" key="5">
    <source>
        <dbReference type="ARBA" id="ARBA00023242"/>
    </source>
</evidence>
<comment type="caution">
    <text evidence="7">The sequence shown here is derived from an EMBL/GenBank/DDBJ whole genome shotgun (WGS) entry which is preliminary data.</text>
</comment>
<dbReference type="PANTHER" id="PTHR45914">
    <property type="entry name" value="TRANSCRIPTION FACTOR HEC3-RELATED"/>
    <property type="match status" value="1"/>
</dbReference>
<dbReference type="Proteomes" id="UP001291926">
    <property type="component" value="Unassembled WGS sequence"/>
</dbReference>
<keyword evidence="8" id="KW-1185">Reference proteome</keyword>
<evidence type="ECO:0000256" key="4">
    <source>
        <dbReference type="ARBA" id="ARBA00023163"/>
    </source>
</evidence>
<organism evidence="7 8">
    <name type="scientific">Penstemon davidsonii</name>
    <dbReference type="NCBI Taxonomy" id="160366"/>
    <lineage>
        <taxon>Eukaryota</taxon>
        <taxon>Viridiplantae</taxon>
        <taxon>Streptophyta</taxon>
        <taxon>Embryophyta</taxon>
        <taxon>Tracheophyta</taxon>
        <taxon>Spermatophyta</taxon>
        <taxon>Magnoliopsida</taxon>
        <taxon>eudicotyledons</taxon>
        <taxon>Gunneridae</taxon>
        <taxon>Pentapetalae</taxon>
        <taxon>asterids</taxon>
        <taxon>lamiids</taxon>
        <taxon>Lamiales</taxon>
        <taxon>Plantaginaceae</taxon>
        <taxon>Cheloneae</taxon>
        <taxon>Penstemon</taxon>
    </lineage>
</organism>
<accession>A0ABR0DFQ8</accession>
<evidence type="ECO:0000313" key="8">
    <source>
        <dbReference type="Proteomes" id="UP001291926"/>
    </source>
</evidence>
<dbReference type="InterPro" id="IPR036638">
    <property type="entry name" value="HLH_DNA-bd_sf"/>
</dbReference>
<evidence type="ECO:0000259" key="6">
    <source>
        <dbReference type="PROSITE" id="PS50888"/>
    </source>
</evidence>
<comment type="subcellular location">
    <subcellularLocation>
        <location evidence="1">Nucleus</location>
    </subcellularLocation>
</comment>
<dbReference type="CDD" id="cd11393">
    <property type="entry name" value="bHLH_AtbHLH_like"/>
    <property type="match status" value="1"/>
</dbReference>
<evidence type="ECO:0000256" key="2">
    <source>
        <dbReference type="ARBA" id="ARBA00023015"/>
    </source>
</evidence>
<keyword evidence="5" id="KW-0539">Nucleus</keyword>
<proteinExistence type="predicted"/>
<protein>
    <recommendedName>
        <fullName evidence="6">BHLH domain-containing protein</fullName>
    </recommendedName>
</protein>
<reference evidence="7 8" key="1">
    <citation type="journal article" date="2023" name="bioRxiv">
        <title>Genome report: Whole genome sequence and annotation of Penstemon davidsonii.</title>
        <authorList>
            <person name="Ostevik K.L."/>
            <person name="Alabady M."/>
            <person name="Zhang M."/>
            <person name="Rausher M.D."/>
        </authorList>
    </citation>
    <scope>NUCLEOTIDE SEQUENCE [LARGE SCALE GENOMIC DNA]</scope>
    <source>
        <strain evidence="7">DNT005</strain>
        <tissue evidence="7">Whole leaf</tissue>
    </source>
</reference>
<evidence type="ECO:0000256" key="3">
    <source>
        <dbReference type="ARBA" id="ARBA00023125"/>
    </source>
</evidence>
<dbReference type="InterPro" id="IPR045239">
    <property type="entry name" value="bHLH95_bHLH"/>
</dbReference>
<name>A0ABR0DFQ8_9LAMI</name>
<dbReference type="SUPFAM" id="SSF47459">
    <property type="entry name" value="HLH, helix-loop-helix DNA-binding domain"/>
    <property type="match status" value="1"/>
</dbReference>
<dbReference type="SMART" id="SM00353">
    <property type="entry name" value="HLH"/>
    <property type="match status" value="1"/>
</dbReference>
<evidence type="ECO:0000313" key="7">
    <source>
        <dbReference type="EMBL" id="KAK4488074.1"/>
    </source>
</evidence>
<keyword evidence="4" id="KW-0804">Transcription</keyword>
<keyword evidence="3" id="KW-0238">DNA-binding</keyword>
<gene>
    <name evidence="7" type="ORF">RD792_003816</name>
</gene>
<dbReference type="EMBL" id="JAYDYQ010001088">
    <property type="protein sequence ID" value="KAK4488074.1"/>
    <property type="molecule type" value="Genomic_DNA"/>
</dbReference>
<dbReference type="PROSITE" id="PS50888">
    <property type="entry name" value="BHLH"/>
    <property type="match status" value="1"/>
</dbReference>
<dbReference type="InterPro" id="IPR045843">
    <property type="entry name" value="IND-like"/>
</dbReference>
<dbReference type="InterPro" id="IPR011598">
    <property type="entry name" value="bHLH_dom"/>
</dbReference>
<keyword evidence="2" id="KW-0805">Transcription regulation</keyword>